<evidence type="ECO:0008006" key="3">
    <source>
        <dbReference type="Google" id="ProtNLM"/>
    </source>
</evidence>
<sequence>MNKHINNPVIIRKENASYLVDQVVSYSTGLGYNHSTETPYRVMFAENGDIIFRPWKDPNIIYHYCSLETFKAILNSKVLHMSDARYCNDHNELKQSIEVLVNVLNQIKELQITNEILEEWKLLLPRYKDKCHPSVAVKFEEKIEELIALQSIEEKTNIHGQGLNQNIAQLYKDLENTITSKNPTYITSFSEQGDVKSQWMQYAEKGKGIAIGFKTDLFKNKADVLFRPVHYYKNEQFELINYALTEYSFNQESISKWCSEILPVIKHESWHEEKEWRLIHLPLKEVQNHSLDQGSKNNGQIVYKFPFQLEFISKIILGPDCKENENDFISMMKNDYEITLNTDQVAKSKLPLQNM</sequence>
<accession>A0ABU1RX68</accession>
<evidence type="ECO:0000313" key="1">
    <source>
        <dbReference type="EMBL" id="MDR6843352.1"/>
    </source>
</evidence>
<gene>
    <name evidence="1" type="ORF">J2W95_000032</name>
</gene>
<dbReference type="Proteomes" id="UP001261871">
    <property type="component" value="Unassembled WGS sequence"/>
</dbReference>
<evidence type="ECO:0000313" key="2">
    <source>
        <dbReference type="Proteomes" id="UP001261871"/>
    </source>
</evidence>
<dbReference type="RefSeq" id="WP_310002682.1">
    <property type="nucleotide sequence ID" value="NZ_JAVDTX010000001.1"/>
</dbReference>
<comment type="caution">
    <text evidence="1">The sequence shown here is derived from an EMBL/GenBank/DDBJ whole genome shotgun (WGS) entry which is preliminary data.</text>
</comment>
<dbReference type="Pfam" id="PF11185">
    <property type="entry name" value="DUF2971"/>
    <property type="match status" value="1"/>
</dbReference>
<dbReference type="InterPro" id="IPR021352">
    <property type="entry name" value="DUF2971"/>
</dbReference>
<organism evidence="1 2">
    <name type="scientific">Flavobacterium granuli</name>
    <dbReference type="NCBI Taxonomy" id="280093"/>
    <lineage>
        <taxon>Bacteria</taxon>
        <taxon>Pseudomonadati</taxon>
        <taxon>Bacteroidota</taxon>
        <taxon>Flavobacteriia</taxon>
        <taxon>Flavobacteriales</taxon>
        <taxon>Flavobacteriaceae</taxon>
        <taxon>Flavobacterium</taxon>
    </lineage>
</organism>
<keyword evidence="2" id="KW-1185">Reference proteome</keyword>
<protein>
    <recommendedName>
        <fullName evidence="3">DUF2971 domain-containing protein</fullName>
    </recommendedName>
</protein>
<name>A0ABU1RX68_9FLAO</name>
<reference evidence="1 2" key="1">
    <citation type="submission" date="2023-07" db="EMBL/GenBank/DDBJ databases">
        <title>Sorghum-associated microbial communities from plants grown in Nebraska, USA.</title>
        <authorList>
            <person name="Schachtman D."/>
        </authorList>
    </citation>
    <scope>NUCLEOTIDE SEQUENCE [LARGE SCALE GENOMIC DNA]</scope>
    <source>
        <strain evidence="1 2">BE124</strain>
    </source>
</reference>
<proteinExistence type="predicted"/>
<dbReference type="EMBL" id="JAVDTX010000001">
    <property type="protein sequence ID" value="MDR6843352.1"/>
    <property type="molecule type" value="Genomic_DNA"/>
</dbReference>